<proteinExistence type="predicted"/>
<feature type="domain" description="Response regulatory" evidence="10">
    <location>
        <begin position="575"/>
        <end position="688"/>
    </location>
</feature>
<evidence type="ECO:0000313" key="11">
    <source>
        <dbReference type="EMBL" id="ACK68158.1"/>
    </source>
</evidence>
<dbReference type="InterPro" id="IPR003661">
    <property type="entry name" value="HisK_dim/P_dom"/>
</dbReference>
<dbReference type="InterPro" id="IPR036097">
    <property type="entry name" value="HisK_dim/P_sf"/>
</dbReference>
<dbReference type="FunFam" id="3.30.565.10:FF:000006">
    <property type="entry name" value="Sensor histidine kinase WalK"/>
    <property type="match status" value="1"/>
</dbReference>
<evidence type="ECO:0000259" key="10">
    <source>
        <dbReference type="PROSITE" id="PS50110"/>
    </source>
</evidence>
<organism evidence="11 12">
    <name type="scientific">Rippkaea orientalis (strain PCC 8801 / RF-1)</name>
    <name type="common">Cyanothece sp. (strain PCC 8801)</name>
    <dbReference type="NCBI Taxonomy" id="41431"/>
    <lineage>
        <taxon>Bacteria</taxon>
        <taxon>Bacillati</taxon>
        <taxon>Cyanobacteriota</taxon>
        <taxon>Cyanophyceae</taxon>
        <taxon>Oscillatoriophycideae</taxon>
        <taxon>Chroococcales</taxon>
        <taxon>Aphanothecaceae</taxon>
        <taxon>Rippkaea</taxon>
        <taxon>Rippkaea orientalis</taxon>
    </lineage>
</organism>
<dbReference type="Pfam" id="PF00512">
    <property type="entry name" value="HisKA"/>
    <property type="match status" value="1"/>
</dbReference>
<name>B7K6A5_RIPO1</name>
<dbReference type="STRING" id="41431.PCC8801_4234"/>
<keyword evidence="12" id="KW-1185">Reference proteome</keyword>
<dbReference type="InterPro" id="IPR036890">
    <property type="entry name" value="HATPase_C_sf"/>
</dbReference>
<dbReference type="GO" id="GO:0005886">
    <property type="term" value="C:plasma membrane"/>
    <property type="evidence" value="ECO:0007669"/>
    <property type="project" value="TreeGrafter"/>
</dbReference>
<dbReference type="SUPFAM" id="SSF52172">
    <property type="entry name" value="CheY-like"/>
    <property type="match status" value="1"/>
</dbReference>
<dbReference type="InterPro" id="IPR004358">
    <property type="entry name" value="Sig_transdc_His_kin-like_C"/>
</dbReference>
<dbReference type="PANTHER" id="PTHR43047">
    <property type="entry name" value="TWO-COMPONENT HISTIDINE PROTEIN KINASE"/>
    <property type="match status" value="1"/>
</dbReference>
<dbReference type="PROSITE" id="PS50110">
    <property type="entry name" value="RESPONSE_REGULATORY"/>
    <property type="match status" value="1"/>
</dbReference>
<comment type="catalytic activity">
    <reaction evidence="1">
        <text>ATP + protein L-histidine = ADP + protein N-phospho-L-histidine.</text>
        <dbReference type="EC" id="2.7.13.3"/>
    </reaction>
</comment>
<dbReference type="PANTHER" id="PTHR43047:SF63">
    <property type="entry name" value="HISTIDINE KINASE"/>
    <property type="match status" value="1"/>
</dbReference>
<dbReference type="KEGG" id="cyp:PCC8801_4234"/>
<dbReference type="GO" id="GO:0009927">
    <property type="term" value="F:histidine phosphotransfer kinase activity"/>
    <property type="evidence" value="ECO:0007669"/>
    <property type="project" value="TreeGrafter"/>
</dbReference>
<dbReference type="InterPro" id="IPR003594">
    <property type="entry name" value="HATPase_dom"/>
</dbReference>
<evidence type="ECO:0000256" key="6">
    <source>
        <dbReference type="ARBA" id="ARBA00023012"/>
    </source>
</evidence>
<evidence type="ECO:0000313" key="12">
    <source>
        <dbReference type="Proteomes" id="UP000008204"/>
    </source>
</evidence>
<dbReference type="SUPFAM" id="SSF55874">
    <property type="entry name" value="ATPase domain of HSP90 chaperone/DNA topoisomerase II/histidine kinase"/>
    <property type="match status" value="1"/>
</dbReference>
<evidence type="ECO:0000256" key="3">
    <source>
        <dbReference type="ARBA" id="ARBA00022553"/>
    </source>
</evidence>
<dbReference type="CDD" id="cd00082">
    <property type="entry name" value="HisKA"/>
    <property type="match status" value="1"/>
</dbReference>
<dbReference type="PRINTS" id="PR00344">
    <property type="entry name" value="BCTRLSENSOR"/>
</dbReference>
<evidence type="ECO:0000256" key="1">
    <source>
        <dbReference type="ARBA" id="ARBA00000085"/>
    </source>
</evidence>
<dbReference type="Gene3D" id="3.40.50.2300">
    <property type="match status" value="1"/>
</dbReference>
<comment type="caution">
    <text evidence="7">Lacks conserved residue(s) required for the propagation of feature annotation.</text>
</comment>
<dbReference type="eggNOG" id="COG2205">
    <property type="taxonomic scope" value="Bacteria"/>
</dbReference>
<keyword evidence="5 11" id="KW-0418">Kinase</keyword>
<dbReference type="HOGENOM" id="CLU_009061_0_0_3"/>
<dbReference type="EC" id="2.7.13.3" evidence="2"/>
<evidence type="ECO:0000256" key="2">
    <source>
        <dbReference type="ARBA" id="ARBA00012438"/>
    </source>
</evidence>
<protein>
    <recommendedName>
        <fullName evidence="2">histidine kinase</fullName>
        <ecNumber evidence="2">2.7.13.3</ecNumber>
    </recommendedName>
</protein>
<feature type="region of interest" description="Disordered" evidence="8">
    <location>
        <begin position="42"/>
        <end position="64"/>
    </location>
</feature>
<sequence>MTLFQSGHHDLIVVVNDTHTPLGTISSRHLLSSLLQKPLTLASESSRKKSQPNHKSAPKIRTNSSVCPDLGDNWQSLLTPLTLVPSHLKLTEFAAYLEKAPRDHSSIATYAVIDPSGKFLGLLNTQQILQNLLTQNLATPKGQVTLATSEELLRELLEQFPLPVMVQTKQGQILQQNRSWREQIGEFIPPDHASACLLTAHNRFPSVASSVRVGQRDKYTSSEYLRETAYLVENLLCSQWLQSIPSKFTPNHSFPNTAELHPLMPSPESLIKPKSDKGRVWQFVKCPLTSEDLGGEIYLVLATDVTEQQRLCQELAAKNADLVQLNRLKDEFLACISHELKSPLTAVVGLSSLLGEQKVGELNTRQVHYAELIYRSGRQLMTLVNDLLDLTRLETGQLKLSFLPLNIKNICERAYHSIIEKYQSKTDVPLSINLDIEPALKFILADELRLHQMLVHLLDNAMKFTQAEGKVGIRVSRWENWIAFTVWDTGIGIPEESQHLIFQKFQQLENPLTRKFEGTGLGLVLTQRLARAHGGDISFISKEGQGSQFTLLLPPSPDANLGKLEGHSSQSLNPMVLIVEAIPRYIEDLIDKLTQLGYRVVIARTGTEAVEKARQLSPYAILLNPLLPLLSGWDVLTLLKSDPETRTIPVFVTTSQGNQPFNEPNQADGFLSVPVDLPILQTILASLKPPAPVTTRSLTLLRLYPECTQDNKQGLCSPFEWAVISQLSPLNHRILEADDLEQAEMLSHVWQIDVIVLDGRYLDDPTGYLRSLSEYAELASLPLITLDLKTTEAANQVDNLLVFPCLIPEDEQNAQQLWEVIEIAVSSN</sequence>
<dbReference type="PROSITE" id="PS50109">
    <property type="entry name" value="HIS_KIN"/>
    <property type="match status" value="1"/>
</dbReference>
<dbReference type="SMART" id="SM00388">
    <property type="entry name" value="HisKA"/>
    <property type="match status" value="1"/>
</dbReference>
<feature type="domain" description="Histidine kinase" evidence="9">
    <location>
        <begin position="335"/>
        <end position="557"/>
    </location>
</feature>
<dbReference type="GO" id="GO:0000155">
    <property type="term" value="F:phosphorelay sensor kinase activity"/>
    <property type="evidence" value="ECO:0007669"/>
    <property type="project" value="InterPro"/>
</dbReference>
<dbReference type="SMART" id="SM00448">
    <property type="entry name" value="REC"/>
    <property type="match status" value="1"/>
</dbReference>
<dbReference type="SUPFAM" id="SSF47384">
    <property type="entry name" value="Homodimeric domain of signal transducing histidine kinase"/>
    <property type="match status" value="1"/>
</dbReference>
<dbReference type="eggNOG" id="COG0745">
    <property type="taxonomic scope" value="Bacteria"/>
</dbReference>
<keyword evidence="3" id="KW-0597">Phosphoprotein</keyword>
<evidence type="ECO:0000259" key="9">
    <source>
        <dbReference type="PROSITE" id="PS50109"/>
    </source>
</evidence>
<dbReference type="InterPro" id="IPR005467">
    <property type="entry name" value="His_kinase_dom"/>
</dbReference>
<keyword evidence="6" id="KW-0902">Two-component regulatory system</keyword>
<evidence type="ECO:0000256" key="8">
    <source>
        <dbReference type="SAM" id="MobiDB-lite"/>
    </source>
</evidence>
<evidence type="ECO:0000256" key="7">
    <source>
        <dbReference type="PROSITE-ProRule" id="PRU00169"/>
    </source>
</evidence>
<gene>
    <name evidence="11" type="ordered locus">PCC8801_4234</name>
</gene>
<dbReference type="Gene3D" id="3.30.565.10">
    <property type="entry name" value="Histidine kinase-like ATPase, C-terminal domain"/>
    <property type="match status" value="1"/>
</dbReference>
<dbReference type="SMART" id="SM00387">
    <property type="entry name" value="HATPase_c"/>
    <property type="match status" value="1"/>
</dbReference>
<dbReference type="EMBL" id="CP001287">
    <property type="protein sequence ID" value="ACK68158.1"/>
    <property type="molecule type" value="Genomic_DNA"/>
</dbReference>
<accession>B7K6A5</accession>
<dbReference type="Pfam" id="PF02518">
    <property type="entry name" value="HATPase_c"/>
    <property type="match status" value="1"/>
</dbReference>
<dbReference type="Proteomes" id="UP000008204">
    <property type="component" value="Chromosome"/>
</dbReference>
<dbReference type="InterPro" id="IPR011006">
    <property type="entry name" value="CheY-like_superfamily"/>
</dbReference>
<evidence type="ECO:0000256" key="4">
    <source>
        <dbReference type="ARBA" id="ARBA00022679"/>
    </source>
</evidence>
<dbReference type="InterPro" id="IPR001789">
    <property type="entry name" value="Sig_transdc_resp-reg_receiver"/>
</dbReference>
<dbReference type="Gene3D" id="1.10.287.130">
    <property type="match status" value="1"/>
</dbReference>
<keyword evidence="4 11" id="KW-0808">Transferase</keyword>
<feature type="compositionally biased region" description="Basic residues" evidence="8">
    <location>
        <begin position="48"/>
        <end position="58"/>
    </location>
</feature>
<evidence type="ECO:0000256" key="5">
    <source>
        <dbReference type="ARBA" id="ARBA00022777"/>
    </source>
</evidence>
<dbReference type="AlphaFoldDB" id="B7K6A5"/>
<reference evidence="12" key="1">
    <citation type="journal article" date="2011" name="MBio">
        <title>Novel metabolic attributes of the genus Cyanothece, comprising a group of unicellular nitrogen-fixing Cyanobacteria.</title>
        <authorList>
            <person name="Bandyopadhyay A."/>
            <person name="Elvitigala T."/>
            <person name="Welsh E."/>
            <person name="Stockel J."/>
            <person name="Liberton M."/>
            <person name="Min H."/>
            <person name="Sherman L.A."/>
            <person name="Pakrasi H.B."/>
        </authorList>
    </citation>
    <scope>NUCLEOTIDE SEQUENCE [LARGE SCALE GENOMIC DNA]</scope>
    <source>
        <strain evidence="12">PCC 8801</strain>
    </source>
</reference>
<dbReference type="CDD" id="cd16922">
    <property type="entry name" value="HATPase_EvgS-ArcB-TorS-like"/>
    <property type="match status" value="1"/>
</dbReference>